<dbReference type="AlphaFoldDB" id="A0A7D9H8I3"/>
<dbReference type="OrthoDB" id="6005351at2759"/>
<keyword evidence="2" id="KW-1185">Reference proteome</keyword>
<comment type="caution">
    <text evidence="1">The sequence shown here is derived from an EMBL/GenBank/DDBJ whole genome shotgun (WGS) entry which is preliminary data.</text>
</comment>
<organism evidence="1 2">
    <name type="scientific">Paramuricea clavata</name>
    <name type="common">Red gorgonian</name>
    <name type="synonym">Violescent sea-whip</name>
    <dbReference type="NCBI Taxonomy" id="317549"/>
    <lineage>
        <taxon>Eukaryota</taxon>
        <taxon>Metazoa</taxon>
        <taxon>Cnidaria</taxon>
        <taxon>Anthozoa</taxon>
        <taxon>Octocorallia</taxon>
        <taxon>Malacalcyonacea</taxon>
        <taxon>Plexauridae</taxon>
        <taxon>Paramuricea</taxon>
    </lineage>
</organism>
<dbReference type="Proteomes" id="UP001152795">
    <property type="component" value="Unassembled WGS sequence"/>
</dbReference>
<gene>
    <name evidence="1" type="ORF">PACLA_8A004165</name>
</gene>
<sequence length="170" mass="19857">MTEFATCSSAIIIPEERLDVKANCFWLRGATTFFDVRVTHVNSKCNQGRPTQMIFKEYLNEKKRKYQQRVSGVEMGSFKPLVFGTNGGMGIECQMFLKQLAQKLAEKDNERYAVVIAWLRTRISFEILRPVNVSVRGSRSPFYRKELEVVDDFGLNRPRPVEFFIFFFKF</sequence>
<accession>A0A7D9H8I3</accession>
<dbReference type="EMBL" id="CACRXK020000042">
    <property type="protein sequence ID" value="CAB3977335.1"/>
    <property type="molecule type" value="Genomic_DNA"/>
</dbReference>
<reference evidence="1" key="1">
    <citation type="submission" date="2020-04" db="EMBL/GenBank/DDBJ databases">
        <authorList>
            <person name="Alioto T."/>
            <person name="Alioto T."/>
            <person name="Gomez Garrido J."/>
        </authorList>
    </citation>
    <scope>NUCLEOTIDE SEQUENCE</scope>
    <source>
        <strain evidence="1">A484AB</strain>
    </source>
</reference>
<evidence type="ECO:0000313" key="2">
    <source>
        <dbReference type="Proteomes" id="UP001152795"/>
    </source>
</evidence>
<name>A0A7D9H8I3_PARCT</name>
<protein>
    <submittedName>
        <fullName evidence="1">Uncharacterized protein</fullName>
    </submittedName>
</protein>
<proteinExistence type="predicted"/>
<evidence type="ECO:0000313" key="1">
    <source>
        <dbReference type="EMBL" id="CAB3977335.1"/>
    </source>
</evidence>